<dbReference type="Proteomes" id="UP000183047">
    <property type="component" value="Unassembled WGS sequence"/>
</dbReference>
<keyword evidence="2" id="KW-0812">Transmembrane</keyword>
<feature type="compositionally biased region" description="Basic and acidic residues" evidence="1">
    <location>
        <begin position="291"/>
        <end position="301"/>
    </location>
</feature>
<dbReference type="RefSeq" id="WP_074461104.1">
    <property type="nucleotide sequence ID" value="NZ_FMUR01000003.1"/>
</dbReference>
<keyword evidence="2" id="KW-0472">Membrane</keyword>
<dbReference type="InterPro" id="IPR013783">
    <property type="entry name" value="Ig-like_fold"/>
</dbReference>
<feature type="region of interest" description="Disordered" evidence="1">
    <location>
        <begin position="279"/>
        <end position="309"/>
    </location>
</feature>
<reference evidence="6" key="1">
    <citation type="submission" date="2016-10" db="EMBL/GenBank/DDBJ databases">
        <authorList>
            <person name="Varghese N."/>
            <person name="Submissions S."/>
        </authorList>
    </citation>
    <scope>NUCLEOTIDE SEQUENCE [LARGE SCALE GENOMIC DNA]</scope>
    <source>
        <strain evidence="6">XBD2006</strain>
    </source>
</reference>
<keyword evidence="6" id="KW-1185">Reference proteome</keyword>
<keyword evidence="3" id="KW-0732">Signal</keyword>
<dbReference type="Pfam" id="PF05738">
    <property type="entry name" value="Cna_B"/>
    <property type="match status" value="1"/>
</dbReference>
<evidence type="ECO:0000313" key="6">
    <source>
        <dbReference type="Proteomes" id="UP000183047"/>
    </source>
</evidence>
<feature type="transmembrane region" description="Helical" evidence="2">
    <location>
        <begin position="338"/>
        <end position="357"/>
    </location>
</feature>
<gene>
    <name evidence="5" type="ORF">SAMN02910451_00282</name>
</gene>
<dbReference type="OrthoDB" id="1747537at2"/>
<feature type="domain" description="CNA-B" evidence="4">
    <location>
        <begin position="193"/>
        <end position="280"/>
    </location>
</feature>
<evidence type="ECO:0000256" key="2">
    <source>
        <dbReference type="SAM" id="Phobius"/>
    </source>
</evidence>
<organism evidence="5 6">
    <name type="scientific">Butyrivibrio hungatei</name>
    <dbReference type="NCBI Taxonomy" id="185008"/>
    <lineage>
        <taxon>Bacteria</taxon>
        <taxon>Bacillati</taxon>
        <taxon>Bacillota</taxon>
        <taxon>Clostridia</taxon>
        <taxon>Lachnospirales</taxon>
        <taxon>Lachnospiraceae</taxon>
        <taxon>Butyrivibrio</taxon>
    </lineage>
</organism>
<keyword evidence="2" id="KW-1133">Transmembrane helix</keyword>
<dbReference type="InterPro" id="IPR008454">
    <property type="entry name" value="Collagen-bd_Cna-like_B-typ_dom"/>
</dbReference>
<dbReference type="EMBL" id="FMUR01000003">
    <property type="protein sequence ID" value="SCX77748.1"/>
    <property type="molecule type" value="Genomic_DNA"/>
</dbReference>
<evidence type="ECO:0000256" key="1">
    <source>
        <dbReference type="SAM" id="MobiDB-lite"/>
    </source>
</evidence>
<evidence type="ECO:0000256" key="3">
    <source>
        <dbReference type="SAM" id="SignalP"/>
    </source>
</evidence>
<dbReference type="SUPFAM" id="SSF49478">
    <property type="entry name" value="Cna protein B-type domain"/>
    <property type="match status" value="1"/>
</dbReference>
<protein>
    <recommendedName>
        <fullName evidence="4">CNA-B domain-containing protein</fullName>
    </recommendedName>
</protein>
<evidence type="ECO:0000313" key="5">
    <source>
        <dbReference type="EMBL" id="SCX77748.1"/>
    </source>
</evidence>
<accession>A0A1G5AIN4</accession>
<feature type="chain" id="PRO_5010360397" description="CNA-B domain-containing protein" evidence="3">
    <location>
        <begin position="29"/>
        <end position="363"/>
    </location>
</feature>
<sequence length="363" mass="40109">MIKVREVISRTVATLTAAIMVFSQSSLAVQARESIDTSRSGSLSVTYNFGEDKMFDGVNSRIYKIASATEGGSFELDAGYIDRSSIKDLSGITDEAKAQQEWKQILDDVLQYAVSEHQPDQTAVSANGQVKFSGLELGIYLVSADNYQETENTYVFAPFLVSVPQLDDSDKWVYDAQAGTKCEKFDRMVDLELHKRWSDEGYSDRRPSSIDVKIIKNNELYQTVNLNDSNNWTYAWTEKPGNTWSFEEVLPSDSGYSASISESKTYNGDVASEIYTITNTYTPPAGPPPGGDEHHEEDNGGHGDGGATEFPDVLGAVRKLSELPAVLGARRLPQTGQLWWPLPILIIVGVALIVKGIRRNRNI</sequence>
<dbReference type="AlphaFoldDB" id="A0A1G5AIN4"/>
<name>A0A1G5AIN4_9FIRM</name>
<dbReference type="Gene3D" id="2.60.40.10">
    <property type="entry name" value="Immunoglobulins"/>
    <property type="match status" value="1"/>
</dbReference>
<feature type="signal peptide" evidence="3">
    <location>
        <begin position="1"/>
        <end position="28"/>
    </location>
</feature>
<dbReference type="Gene3D" id="2.60.40.1140">
    <property type="entry name" value="Collagen-binding surface protein Cna, B-type domain"/>
    <property type="match status" value="1"/>
</dbReference>
<proteinExistence type="predicted"/>
<evidence type="ECO:0000259" key="4">
    <source>
        <dbReference type="Pfam" id="PF05738"/>
    </source>
</evidence>